<keyword evidence="7" id="KW-1185">Reference proteome</keyword>
<dbReference type="InterPro" id="IPR025158">
    <property type="entry name" value="Mg_chelat-rel_C"/>
</dbReference>
<comment type="similarity">
    <text evidence="1">Belongs to the Mg-chelatase subunits D/I family. ComM subfamily.</text>
</comment>
<proteinExistence type="inferred from homology"/>
<dbReference type="PANTHER" id="PTHR32039:SF7">
    <property type="entry name" value="COMPETENCE PROTEIN COMM"/>
    <property type="match status" value="1"/>
</dbReference>
<evidence type="ECO:0000256" key="4">
    <source>
        <dbReference type="SAM" id="MobiDB-lite"/>
    </source>
</evidence>
<dbReference type="InterPro" id="IPR004482">
    <property type="entry name" value="Mg_chelat-rel"/>
</dbReference>
<evidence type="ECO:0000256" key="1">
    <source>
        <dbReference type="ARBA" id="ARBA00006354"/>
    </source>
</evidence>
<dbReference type="RefSeq" id="WP_185905445.1">
    <property type="nucleotide sequence ID" value="NZ_JACMSE010000006.1"/>
</dbReference>
<dbReference type="Proteomes" id="UP000587396">
    <property type="component" value="Unassembled WGS sequence"/>
</dbReference>
<keyword evidence="3" id="KW-0067">ATP-binding</keyword>
<dbReference type="SMART" id="SM00382">
    <property type="entry name" value="AAA"/>
    <property type="match status" value="1"/>
</dbReference>
<dbReference type="Gene3D" id="3.30.230.10">
    <property type="match status" value="1"/>
</dbReference>
<dbReference type="NCBIfam" id="TIGR00368">
    <property type="entry name" value="YifB family Mg chelatase-like AAA ATPase"/>
    <property type="match status" value="1"/>
</dbReference>
<evidence type="ECO:0000256" key="3">
    <source>
        <dbReference type="ARBA" id="ARBA00022840"/>
    </source>
</evidence>
<dbReference type="EMBL" id="JACMSE010000006">
    <property type="protein sequence ID" value="MBC2889654.1"/>
    <property type="molecule type" value="Genomic_DNA"/>
</dbReference>
<comment type="caution">
    <text evidence="6">The sequence shown here is derived from an EMBL/GenBank/DDBJ whole genome shotgun (WGS) entry which is preliminary data.</text>
</comment>
<dbReference type="CDD" id="cd00009">
    <property type="entry name" value="AAA"/>
    <property type="match status" value="1"/>
</dbReference>
<dbReference type="AlphaFoldDB" id="A0A842JE04"/>
<dbReference type="GO" id="GO:0005524">
    <property type="term" value="F:ATP binding"/>
    <property type="evidence" value="ECO:0007669"/>
    <property type="project" value="UniProtKB-KW"/>
</dbReference>
<evidence type="ECO:0000259" key="5">
    <source>
        <dbReference type="SMART" id="SM00382"/>
    </source>
</evidence>
<dbReference type="Pfam" id="PF13541">
    <property type="entry name" value="ChlI"/>
    <property type="match status" value="1"/>
</dbReference>
<reference evidence="6 7" key="1">
    <citation type="submission" date="2020-08" db="EMBL/GenBank/DDBJ databases">
        <authorList>
            <person name="Liu C."/>
            <person name="Sun Q."/>
        </authorList>
    </citation>
    <scope>NUCLEOTIDE SEQUENCE [LARGE SCALE GENOMIC DNA]</scope>
    <source>
        <strain evidence="6 7">N22</strain>
    </source>
</reference>
<dbReference type="Pfam" id="PF01078">
    <property type="entry name" value="Mg_chelatase"/>
    <property type="match status" value="1"/>
</dbReference>
<dbReference type="InterPro" id="IPR045006">
    <property type="entry name" value="CHLI-like"/>
</dbReference>
<accession>A0A842JE04</accession>
<name>A0A842JE04_9ACTN</name>
<dbReference type="Gene3D" id="3.40.50.300">
    <property type="entry name" value="P-loop containing nucleotide triphosphate hydrolases"/>
    <property type="match status" value="1"/>
</dbReference>
<dbReference type="InterPro" id="IPR027417">
    <property type="entry name" value="P-loop_NTPase"/>
</dbReference>
<dbReference type="SUPFAM" id="SSF54211">
    <property type="entry name" value="Ribosomal protein S5 domain 2-like"/>
    <property type="match status" value="1"/>
</dbReference>
<sequence length="497" mass="52318">MYGRFAVKGATLRGVEAVPVDVEVCVGSGIPAFCVVGMPDAAVQEARERVRAALRATGFSMPNERVVVNLAPGSLRKTGSGFDLPIAVGLLAATGQVDPRIAEGALFAGELSLEGAVRPVDGLLAYALRARDLGMRLVCAEAPERLVAIDGLELRAARTLADFRTGAFALLSPARPSRARSALDFRDISGHDMAKRALQIAAAGRHGVLMMGPPGSGKTMLASRLPSILPPLEEHEALEAALVHSVAGEDVGRLLGGERPFRSPHHSATTAGLVGGGSPPRPGEISLAHRGVLFLDELPEFKPSVLQGIRQPLESGRVTVTRADGNVTFPARFMLVAAANPCPCGYYGDAERDCTCTSAQVSAYQNRIGGPLVDRIDLHIDVGRTRPRDVLGTGGGTSSDDMRAAVMAAREYTSWRRARAEDDGSAEALVRSCALAPDDEGFFEEAARAGRMSGRAIMRTLAVARTVADMDETASVGRGHLCEALAFRLREGVGPCS</sequence>
<protein>
    <submittedName>
        <fullName evidence="6">YifB family Mg chelatase-like AAA ATPase</fullName>
    </submittedName>
</protein>
<dbReference type="InterPro" id="IPR014721">
    <property type="entry name" value="Ribsml_uS5_D2-typ_fold_subgr"/>
</dbReference>
<dbReference type="SUPFAM" id="SSF52540">
    <property type="entry name" value="P-loop containing nucleoside triphosphate hydrolases"/>
    <property type="match status" value="1"/>
</dbReference>
<gene>
    <name evidence="6" type="ORF">H7313_09915</name>
</gene>
<organism evidence="6 7">
    <name type="scientific">Gordonibacter massiliensis</name>
    <name type="common">ex Traore et al. 2017</name>
    <dbReference type="NCBI Taxonomy" id="1841863"/>
    <lineage>
        <taxon>Bacteria</taxon>
        <taxon>Bacillati</taxon>
        <taxon>Actinomycetota</taxon>
        <taxon>Coriobacteriia</taxon>
        <taxon>Eggerthellales</taxon>
        <taxon>Eggerthellaceae</taxon>
        <taxon>Gordonibacter</taxon>
    </lineage>
</organism>
<dbReference type="InterPro" id="IPR020568">
    <property type="entry name" value="Ribosomal_Su5_D2-typ_SF"/>
</dbReference>
<dbReference type="Pfam" id="PF13335">
    <property type="entry name" value="Mg_chelatase_C"/>
    <property type="match status" value="1"/>
</dbReference>
<dbReference type="InterPro" id="IPR003593">
    <property type="entry name" value="AAA+_ATPase"/>
</dbReference>
<evidence type="ECO:0000313" key="7">
    <source>
        <dbReference type="Proteomes" id="UP000587396"/>
    </source>
</evidence>
<keyword evidence="2" id="KW-0547">Nucleotide-binding</keyword>
<dbReference type="GO" id="GO:0003677">
    <property type="term" value="F:DNA binding"/>
    <property type="evidence" value="ECO:0007669"/>
    <property type="project" value="InterPro"/>
</dbReference>
<evidence type="ECO:0000313" key="6">
    <source>
        <dbReference type="EMBL" id="MBC2889654.1"/>
    </source>
</evidence>
<feature type="domain" description="AAA+ ATPase" evidence="5">
    <location>
        <begin position="204"/>
        <end position="386"/>
    </location>
</feature>
<dbReference type="InterPro" id="IPR000523">
    <property type="entry name" value="Mg_chelatse_chII-like_cat_dom"/>
</dbReference>
<dbReference type="PRINTS" id="PR01657">
    <property type="entry name" value="MCMFAMILY"/>
</dbReference>
<feature type="region of interest" description="Disordered" evidence="4">
    <location>
        <begin position="260"/>
        <end position="281"/>
    </location>
</feature>
<dbReference type="PANTHER" id="PTHR32039">
    <property type="entry name" value="MAGNESIUM-CHELATASE SUBUNIT CHLI"/>
    <property type="match status" value="1"/>
</dbReference>
<evidence type="ECO:0000256" key="2">
    <source>
        <dbReference type="ARBA" id="ARBA00022741"/>
    </source>
</evidence>
<dbReference type="InterPro" id="IPR001208">
    <property type="entry name" value="MCM_dom"/>
</dbReference>